<dbReference type="eggNOG" id="COG1301">
    <property type="taxonomic scope" value="Bacteria"/>
</dbReference>
<dbReference type="Gene3D" id="1.10.3860.10">
    <property type="entry name" value="Sodium:dicarboxylate symporter"/>
    <property type="match status" value="1"/>
</dbReference>
<feature type="transmembrane region" description="Helical" evidence="7">
    <location>
        <begin position="329"/>
        <end position="354"/>
    </location>
</feature>
<sequence>MNPFAKKPKVSLTNQILIATVLGLVLGHFIGPAIAPIKVVGDIFLRLIQMSVPIIILGAVTEAVGSINPKDLGKLGFKIALWFLIPTLIAAALRLAIGYIIQPGVGLPAMQLEQTVQPYTQSITTIITNFFPTNIIDSMAKGSMIQVIVFAMMLGVAISLISAETGDTKILDFVKALNVAVLRIIKIVMKTAPLGVGALMAWVAGSLGFQIIVPLAKYLGGMLLGVAIIMVVMILFTAAYVQVNPLKLAAKLANMTVVAATTTSSAISLPTKMNDSVNKLGVSERISGLVNPLGMVLNSTGQAMFLSLAAVLIAQFFHIDMPLPQMIQVVMLATLACMGTLAVPGGALVILAGLMPSLGLPLEGIAIIAGVDWFRGMITTIPNVDGDALVSLILAKDEGEFNRDVFDGKITAEQASKANS</sequence>
<evidence type="ECO:0000256" key="5">
    <source>
        <dbReference type="ARBA" id="ARBA00022989"/>
    </source>
</evidence>
<keyword evidence="5 7" id="KW-1133">Transmembrane helix</keyword>
<feature type="transmembrane region" description="Helical" evidence="7">
    <location>
        <begin position="192"/>
        <end position="212"/>
    </location>
</feature>
<evidence type="ECO:0000256" key="2">
    <source>
        <dbReference type="ARBA" id="ARBA00022448"/>
    </source>
</evidence>
<evidence type="ECO:0000256" key="7">
    <source>
        <dbReference type="SAM" id="Phobius"/>
    </source>
</evidence>
<evidence type="ECO:0000256" key="4">
    <source>
        <dbReference type="ARBA" id="ARBA00022692"/>
    </source>
</evidence>
<evidence type="ECO:0000313" key="9">
    <source>
        <dbReference type="Proteomes" id="UP000003806"/>
    </source>
</evidence>
<dbReference type="AlphaFoldDB" id="H0UIF4"/>
<dbReference type="Pfam" id="PF00375">
    <property type="entry name" value="SDF"/>
    <property type="match status" value="1"/>
</dbReference>
<comment type="subcellular location">
    <subcellularLocation>
        <location evidence="1">Cell membrane</location>
        <topology evidence="1">Multi-pass membrane protein</topology>
    </subcellularLocation>
</comment>
<keyword evidence="2" id="KW-0813">Transport</keyword>
<accession>H0UIF4</accession>
<feature type="transmembrane region" description="Helical" evidence="7">
    <location>
        <begin position="248"/>
        <end position="269"/>
    </location>
</feature>
<dbReference type="InterPro" id="IPR036458">
    <property type="entry name" value="Na:dicarbo_symporter_sf"/>
</dbReference>
<keyword evidence="4 7" id="KW-0812">Transmembrane</keyword>
<keyword evidence="9" id="KW-1185">Reference proteome</keyword>
<dbReference type="InterPro" id="IPR001991">
    <property type="entry name" value="Na-dicarboxylate_symporter"/>
</dbReference>
<feature type="transmembrane region" description="Helical" evidence="7">
    <location>
        <begin position="289"/>
        <end position="317"/>
    </location>
</feature>
<dbReference type="HOGENOM" id="CLU_019375_7_1_0"/>
<dbReference type="GO" id="GO:0015293">
    <property type="term" value="F:symporter activity"/>
    <property type="evidence" value="ECO:0007669"/>
    <property type="project" value="UniProtKB-KW"/>
</dbReference>
<dbReference type="GO" id="GO:0005886">
    <property type="term" value="C:plasma membrane"/>
    <property type="evidence" value="ECO:0007669"/>
    <property type="project" value="UniProtKB-SubCell"/>
</dbReference>
<protein>
    <submittedName>
        <fullName evidence="8">Na+/H+ dicarboxylate symporter</fullName>
    </submittedName>
</protein>
<dbReference type="PANTHER" id="PTHR42865">
    <property type="entry name" value="PROTON/GLUTAMATE-ASPARTATE SYMPORTER"/>
    <property type="match status" value="1"/>
</dbReference>
<evidence type="ECO:0000256" key="1">
    <source>
        <dbReference type="ARBA" id="ARBA00004651"/>
    </source>
</evidence>
<dbReference type="Proteomes" id="UP000003806">
    <property type="component" value="Chromosome"/>
</dbReference>
<gene>
    <name evidence="8" type="ORF">JonanDRAFT_0237</name>
</gene>
<dbReference type="EMBL" id="CM001376">
    <property type="protein sequence ID" value="EHM12662.1"/>
    <property type="molecule type" value="Genomic_DNA"/>
</dbReference>
<organism evidence="8 9">
    <name type="scientific">Jonquetella anthropi DSM 22815</name>
    <dbReference type="NCBI Taxonomy" id="885272"/>
    <lineage>
        <taxon>Bacteria</taxon>
        <taxon>Thermotogati</taxon>
        <taxon>Synergistota</taxon>
        <taxon>Synergistia</taxon>
        <taxon>Synergistales</taxon>
        <taxon>Dethiosulfovibrionaceae</taxon>
        <taxon>Jonquetella</taxon>
    </lineage>
</organism>
<dbReference type="PANTHER" id="PTHR42865:SF7">
    <property type="entry name" value="PROTON_GLUTAMATE-ASPARTATE SYMPORTER"/>
    <property type="match status" value="1"/>
</dbReference>
<feature type="transmembrane region" description="Helical" evidence="7">
    <location>
        <begin position="12"/>
        <end position="31"/>
    </location>
</feature>
<proteinExistence type="predicted"/>
<evidence type="ECO:0000256" key="3">
    <source>
        <dbReference type="ARBA" id="ARBA00022475"/>
    </source>
</evidence>
<name>H0UIF4_9BACT</name>
<keyword evidence="6 7" id="KW-0472">Membrane</keyword>
<keyword evidence="3" id="KW-1003">Cell membrane</keyword>
<reference evidence="8 9" key="1">
    <citation type="submission" date="2011-11" db="EMBL/GenBank/DDBJ databases">
        <title>The Noncontiguous Finished genome of Jonquetella anthropi DSM 22815.</title>
        <authorList>
            <consortium name="US DOE Joint Genome Institute (JGI-PGF)"/>
            <person name="Lucas S."/>
            <person name="Copeland A."/>
            <person name="Lapidus A."/>
            <person name="Glavina del Rio T."/>
            <person name="Dalin E."/>
            <person name="Tice H."/>
            <person name="Bruce D."/>
            <person name="Goodwin L."/>
            <person name="Pitluck S."/>
            <person name="Peters L."/>
            <person name="Mikhailova N."/>
            <person name="Held B."/>
            <person name="Kyrpides N."/>
            <person name="Mavromatis K."/>
            <person name="Ivanova N."/>
            <person name="Markowitz V."/>
            <person name="Cheng J.-F."/>
            <person name="Hugenholtz P."/>
            <person name="Woyke T."/>
            <person name="Wu D."/>
            <person name="Gronow S."/>
            <person name="Wellnitz S."/>
            <person name="Brambilla E."/>
            <person name="Klenk H.-P."/>
            <person name="Eisen J.A."/>
        </authorList>
    </citation>
    <scope>NUCLEOTIDE SEQUENCE [LARGE SCALE GENOMIC DNA]</scope>
    <source>
        <strain evidence="8 9">DSM 22815</strain>
    </source>
</reference>
<dbReference type="PRINTS" id="PR00173">
    <property type="entry name" value="EDTRNSPORT"/>
</dbReference>
<feature type="transmembrane region" description="Helical" evidence="7">
    <location>
        <begin position="218"/>
        <end position="241"/>
    </location>
</feature>
<evidence type="ECO:0000256" key="6">
    <source>
        <dbReference type="ARBA" id="ARBA00023136"/>
    </source>
</evidence>
<evidence type="ECO:0000313" key="8">
    <source>
        <dbReference type="EMBL" id="EHM12662.1"/>
    </source>
</evidence>
<feature type="transmembrane region" description="Helical" evidence="7">
    <location>
        <begin position="144"/>
        <end position="163"/>
    </location>
</feature>
<dbReference type="GO" id="GO:0006835">
    <property type="term" value="P:dicarboxylic acid transport"/>
    <property type="evidence" value="ECO:0007669"/>
    <property type="project" value="TreeGrafter"/>
</dbReference>
<feature type="transmembrane region" description="Helical" evidence="7">
    <location>
        <begin position="43"/>
        <end position="67"/>
    </location>
</feature>
<dbReference type="SUPFAM" id="SSF118215">
    <property type="entry name" value="Proton glutamate symport protein"/>
    <property type="match status" value="1"/>
</dbReference>
<feature type="transmembrane region" description="Helical" evidence="7">
    <location>
        <begin position="79"/>
        <end position="101"/>
    </location>
</feature>
<dbReference type="STRING" id="885272.JonanDRAFT_0237"/>